<dbReference type="Pfam" id="PF00551">
    <property type="entry name" value="Formyl_trans_N"/>
    <property type="match status" value="1"/>
</dbReference>
<proteinExistence type="inferred from homology"/>
<dbReference type="InterPro" id="IPR004607">
    <property type="entry name" value="GART"/>
</dbReference>
<dbReference type="InterPro" id="IPR036477">
    <property type="entry name" value="Formyl_transf_N_sf"/>
</dbReference>
<comment type="similarity">
    <text evidence="4 6">Belongs to the GART family.</text>
</comment>
<keyword evidence="2 6" id="KW-0808">Transferase</keyword>
<evidence type="ECO:0000256" key="5">
    <source>
        <dbReference type="ARBA" id="ARBA00047664"/>
    </source>
</evidence>
<feature type="binding site" evidence="6">
    <location>
        <position position="107"/>
    </location>
    <ligand>
        <name>(6R)-10-formyltetrahydrofolate</name>
        <dbReference type="ChEBI" id="CHEBI:195366"/>
    </ligand>
</feature>
<evidence type="ECO:0000259" key="7">
    <source>
        <dbReference type="Pfam" id="PF00551"/>
    </source>
</evidence>
<dbReference type="GO" id="GO:0006189">
    <property type="term" value="P:'de novo' IMP biosynthetic process"/>
    <property type="evidence" value="ECO:0007669"/>
    <property type="project" value="UniProtKB-UniRule"/>
</dbReference>
<sequence length="219" mass="24599">MKKIIVLISGVGENLQSLINNCIIGSINAQITAVISNKIDAYGIIRAQKAKIPVICLESKKFINRNVYDTILMNIIKQYSPDLIALAGFMRILTPCFINSFKGKILNIHPSLLPKYPGLFTHRKAIKNNDIEHGASVHFVTKDLDCGPVIIQAKVPIFKKDTEIDVIKRVKIQENNIYPLAVQWFISGRLNMQYNNAVLDGRILPKQGYINNNLSNITK</sequence>
<dbReference type="SUPFAM" id="SSF53328">
    <property type="entry name" value="Formyltransferase"/>
    <property type="match status" value="1"/>
</dbReference>
<dbReference type="STRING" id="1715285.SOFFGTOCOR_0407"/>
<accession>A0A0M6W7L2</accession>
<evidence type="ECO:0000256" key="4">
    <source>
        <dbReference type="ARBA" id="ARBA00038440"/>
    </source>
</evidence>
<feature type="active site" description="Proton donor" evidence="6">
    <location>
        <position position="109"/>
    </location>
</feature>
<dbReference type="Gene3D" id="3.40.50.170">
    <property type="entry name" value="Formyl transferase, N-terminal domain"/>
    <property type="match status" value="1"/>
</dbReference>
<dbReference type="AlphaFoldDB" id="A0A0M6W7L2"/>
<dbReference type="PANTHER" id="PTHR43369">
    <property type="entry name" value="PHOSPHORIBOSYLGLYCINAMIDE FORMYLTRANSFERASE"/>
    <property type="match status" value="1"/>
</dbReference>
<dbReference type="PANTHER" id="PTHR43369:SF2">
    <property type="entry name" value="PHOSPHORIBOSYLGLYCINAMIDE FORMYLTRANSFERASE"/>
    <property type="match status" value="1"/>
</dbReference>
<keyword evidence="3 6" id="KW-0658">Purine biosynthesis</keyword>
<dbReference type="EMBL" id="CVRF01000003">
    <property type="protein sequence ID" value="CRK85823.1"/>
    <property type="molecule type" value="Genomic_DNA"/>
</dbReference>
<protein>
    <recommendedName>
        <fullName evidence="6">Phosphoribosylglycinamide formyltransferase</fullName>
        <ecNumber evidence="6">2.1.2.2</ecNumber>
    </recommendedName>
    <alternativeName>
        <fullName evidence="6">5'-phosphoribosylglycinamide transformylase</fullName>
    </alternativeName>
    <alternativeName>
        <fullName evidence="6">GAR transformylase</fullName>
        <shortName evidence="6">GART</shortName>
    </alternativeName>
</protein>
<organism evidence="8 9">
    <name type="scientific">Candidatus Providencia siddallii</name>
    <dbReference type="NCBI Taxonomy" id="1715285"/>
    <lineage>
        <taxon>Bacteria</taxon>
        <taxon>Pseudomonadati</taxon>
        <taxon>Pseudomonadota</taxon>
        <taxon>Gammaproteobacteria</taxon>
        <taxon>Enterobacterales</taxon>
        <taxon>Morganellaceae</taxon>
        <taxon>Providencia</taxon>
    </lineage>
</organism>
<comment type="function">
    <text evidence="6">Catalyzes the transfer of a formyl group from 10-formyltetrahydrofolate to 5-phospho-ribosyl-glycinamide (GAR), producing 5-phospho-ribosyl-N-formylglycinamide (FGAR) and tetrahydrofolate.</text>
</comment>
<feature type="site" description="Raises pKa of active site His" evidence="6">
    <location>
        <position position="145"/>
    </location>
</feature>
<dbReference type="NCBIfam" id="TIGR00639">
    <property type="entry name" value="PurN"/>
    <property type="match status" value="1"/>
</dbReference>
<evidence type="ECO:0000256" key="6">
    <source>
        <dbReference type="HAMAP-Rule" id="MF_01930"/>
    </source>
</evidence>
<dbReference type="GO" id="GO:0005829">
    <property type="term" value="C:cytosol"/>
    <property type="evidence" value="ECO:0007669"/>
    <property type="project" value="TreeGrafter"/>
</dbReference>
<feature type="binding site" evidence="6">
    <location>
        <position position="65"/>
    </location>
    <ligand>
        <name>(6R)-10-formyltetrahydrofolate</name>
        <dbReference type="ChEBI" id="CHEBI:195366"/>
    </ligand>
</feature>
<dbReference type="HAMAP" id="MF_01930">
    <property type="entry name" value="PurN"/>
    <property type="match status" value="1"/>
</dbReference>
<name>A0A0M6W7L2_9GAMM</name>
<feature type="domain" description="Formyl transferase N-terminal" evidence="7">
    <location>
        <begin position="2"/>
        <end position="182"/>
    </location>
</feature>
<reference evidence="9" key="1">
    <citation type="submission" date="2015-05" db="EMBL/GenBank/DDBJ databases">
        <authorList>
            <person name="Manzano-Marin A."/>
        </authorList>
    </citation>
    <scope>NUCLEOTIDE SEQUENCE [LARGE SCALE GENOMIC DNA]</scope>
    <source>
        <strain evidence="9">officinalis</strain>
    </source>
</reference>
<evidence type="ECO:0000256" key="3">
    <source>
        <dbReference type="ARBA" id="ARBA00022755"/>
    </source>
</evidence>
<dbReference type="Proteomes" id="UP000242301">
    <property type="component" value="Unassembled WGS sequence"/>
</dbReference>
<dbReference type="EC" id="2.1.2.2" evidence="6"/>
<dbReference type="InterPro" id="IPR001555">
    <property type="entry name" value="GART_AS"/>
</dbReference>
<dbReference type="InterPro" id="IPR002376">
    <property type="entry name" value="Formyl_transf_N"/>
</dbReference>
<dbReference type="PROSITE" id="PS00373">
    <property type="entry name" value="GART"/>
    <property type="match status" value="1"/>
</dbReference>
<comment type="caution">
    <text evidence="6">Lacks conserved residue(s) required for the propagation of feature annotation.</text>
</comment>
<dbReference type="CDD" id="cd08645">
    <property type="entry name" value="FMT_core_GART"/>
    <property type="match status" value="1"/>
</dbReference>
<evidence type="ECO:0000313" key="9">
    <source>
        <dbReference type="Proteomes" id="UP000242301"/>
    </source>
</evidence>
<evidence type="ECO:0000256" key="2">
    <source>
        <dbReference type="ARBA" id="ARBA00022679"/>
    </source>
</evidence>
<comment type="pathway">
    <text evidence="1 6">Purine metabolism; IMP biosynthesis via de novo pathway; N(2)-formyl-N(1)-(5-phospho-D-ribosyl)glycinamide from N(1)-(5-phospho-D-ribosyl)glycinamide (10-formyl THF route): step 1/1.</text>
</comment>
<dbReference type="GO" id="GO:0004644">
    <property type="term" value="F:phosphoribosylglycinamide formyltransferase activity"/>
    <property type="evidence" value="ECO:0007669"/>
    <property type="project" value="UniProtKB-UniRule"/>
</dbReference>
<evidence type="ECO:0000256" key="1">
    <source>
        <dbReference type="ARBA" id="ARBA00005054"/>
    </source>
</evidence>
<dbReference type="UniPathway" id="UPA00074">
    <property type="reaction ID" value="UER00126"/>
</dbReference>
<feature type="binding site" evidence="6">
    <location>
        <begin position="90"/>
        <end position="93"/>
    </location>
    <ligand>
        <name>(6R)-10-formyltetrahydrofolate</name>
        <dbReference type="ChEBI" id="CHEBI:195366"/>
    </ligand>
</feature>
<comment type="catalytic activity">
    <reaction evidence="5 6">
        <text>N(1)-(5-phospho-beta-D-ribosyl)glycinamide + (6R)-10-formyltetrahydrofolate = N(2)-formyl-N(1)-(5-phospho-beta-D-ribosyl)glycinamide + (6S)-5,6,7,8-tetrahydrofolate + H(+)</text>
        <dbReference type="Rhea" id="RHEA:15053"/>
        <dbReference type="ChEBI" id="CHEBI:15378"/>
        <dbReference type="ChEBI" id="CHEBI:57453"/>
        <dbReference type="ChEBI" id="CHEBI:143788"/>
        <dbReference type="ChEBI" id="CHEBI:147286"/>
        <dbReference type="ChEBI" id="CHEBI:195366"/>
        <dbReference type="EC" id="2.1.2.2"/>
    </reaction>
</comment>
<gene>
    <name evidence="6 8" type="primary">purN</name>
    <name evidence="8" type="ORF">SOFFGTOCOR_0407</name>
</gene>
<evidence type="ECO:0000313" key="8">
    <source>
        <dbReference type="EMBL" id="CRK85823.1"/>
    </source>
</evidence>
<keyword evidence="9" id="KW-1185">Reference proteome</keyword>